<evidence type="ECO:0000313" key="2">
    <source>
        <dbReference type="EMBL" id="KAH8690796.1"/>
    </source>
</evidence>
<sequence>MAPHSEPETISKKKRLALALRIFAKLDFDEGVAGHITLRDSIDPTRFWVNPFGVDWQLLEASDLILVNKDGQVVDGDPCPYMIHHAVHTARPEINCRPLEIITQDACAFHNDIALYSAFRGIVLAADEGIAISRDLGQKKEALLQNHGLLTCGKTIKAAVWWSMSLEKGCHVQLLADAASGGRGEETVKVSDEDAAFTCKAVGTEKTGRYSAKPIFDMMEHESRMM</sequence>
<dbReference type="PANTHER" id="PTHR10672:SF41">
    <property type="entry name" value="CLASS II ALDOLASE_ADDUCIN DOMAIN PROTEIN (AFU_ORTHOLOGUE AFUA_3G01330)"/>
    <property type="match status" value="1"/>
</dbReference>
<dbReference type="InterPro" id="IPR001303">
    <property type="entry name" value="Aldolase_II/adducin_N"/>
</dbReference>
<name>A0AAD4KLF4_9EURO</name>
<keyword evidence="3" id="KW-1185">Reference proteome</keyword>
<evidence type="ECO:0000259" key="1">
    <source>
        <dbReference type="SMART" id="SM01007"/>
    </source>
</evidence>
<dbReference type="SMART" id="SM01007">
    <property type="entry name" value="Aldolase_II"/>
    <property type="match status" value="1"/>
</dbReference>
<dbReference type="AlphaFoldDB" id="A0AAD4KLF4"/>
<dbReference type="RefSeq" id="XP_046066992.1">
    <property type="nucleotide sequence ID" value="XM_046218714.1"/>
</dbReference>
<reference evidence="2" key="1">
    <citation type="submission" date="2021-12" db="EMBL/GenBank/DDBJ databases">
        <title>Convergent genome expansion in fungi linked to evolution of root-endophyte symbiosis.</title>
        <authorList>
            <consortium name="DOE Joint Genome Institute"/>
            <person name="Ke Y.-H."/>
            <person name="Bonito G."/>
            <person name="Liao H.-L."/>
            <person name="Looney B."/>
            <person name="Rojas-Flechas A."/>
            <person name="Nash J."/>
            <person name="Hameed K."/>
            <person name="Schadt C."/>
            <person name="Martin F."/>
            <person name="Crous P.W."/>
            <person name="Miettinen O."/>
            <person name="Magnuson J.K."/>
            <person name="Labbe J."/>
            <person name="Jacobson D."/>
            <person name="Doktycz M.J."/>
            <person name="Veneault-Fourrey C."/>
            <person name="Kuo A."/>
            <person name="Mondo S."/>
            <person name="Calhoun S."/>
            <person name="Riley R."/>
            <person name="Ohm R."/>
            <person name="LaButti K."/>
            <person name="Andreopoulos B."/>
            <person name="Pangilinan J."/>
            <person name="Nolan M."/>
            <person name="Tritt A."/>
            <person name="Clum A."/>
            <person name="Lipzen A."/>
            <person name="Daum C."/>
            <person name="Barry K."/>
            <person name="Grigoriev I.V."/>
            <person name="Vilgalys R."/>
        </authorList>
    </citation>
    <scope>NUCLEOTIDE SEQUENCE</scope>
    <source>
        <strain evidence="2">PMI_201</strain>
    </source>
</reference>
<feature type="domain" description="Class II aldolase/adducin N-terminal" evidence="1">
    <location>
        <begin position="14"/>
        <end position="174"/>
    </location>
</feature>
<dbReference type="GO" id="GO:0005856">
    <property type="term" value="C:cytoskeleton"/>
    <property type="evidence" value="ECO:0007669"/>
    <property type="project" value="TreeGrafter"/>
</dbReference>
<dbReference type="SUPFAM" id="SSF53639">
    <property type="entry name" value="AraD/HMP-PK domain-like"/>
    <property type="match status" value="1"/>
</dbReference>
<dbReference type="Gene3D" id="3.40.225.10">
    <property type="entry name" value="Class II aldolase/adducin N-terminal domain"/>
    <property type="match status" value="1"/>
</dbReference>
<dbReference type="Pfam" id="PF00596">
    <property type="entry name" value="Aldolase_II"/>
    <property type="match status" value="2"/>
</dbReference>
<dbReference type="PANTHER" id="PTHR10672">
    <property type="entry name" value="ADDUCIN"/>
    <property type="match status" value="1"/>
</dbReference>
<organism evidence="2 3">
    <name type="scientific">Talaromyces proteolyticus</name>
    <dbReference type="NCBI Taxonomy" id="1131652"/>
    <lineage>
        <taxon>Eukaryota</taxon>
        <taxon>Fungi</taxon>
        <taxon>Dikarya</taxon>
        <taxon>Ascomycota</taxon>
        <taxon>Pezizomycotina</taxon>
        <taxon>Eurotiomycetes</taxon>
        <taxon>Eurotiomycetidae</taxon>
        <taxon>Eurotiales</taxon>
        <taxon>Trichocomaceae</taxon>
        <taxon>Talaromyces</taxon>
        <taxon>Talaromyces sect. Bacilispori</taxon>
    </lineage>
</organism>
<comment type="caution">
    <text evidence="2">The sequence shown here is derived from an EMBL/GenBank/DDBJ whole genome shotgun (WGS) entry which is preliminary data.</text>
</comment>
<proteinExistence type="predicted"/>
<dbReference type="InterPro" id="IPR051017">
    <property type="entry name" value="Aldolase-II_Adducin_sf"/>
</dbReference>
<evidence type="ECO:0000313" key="3">
    <source>
        <dbReference type="Proteomes" id="UP001201262"/>
    </source>
</evidence>
<dbReference type="GO" id="GO:0051015">
    <property type="term" value="F:actin filament binding"/>
    <property type="evidence" value="ECO:0007669"/>
    <property type="project" value="TreeGrafter"/>
</dbReference>
<gene>
    <name evidence="2" type="ORF">BGW36DRAFT_401145</name>
</gene>
<accession>A0AAD4KLF4</accession>
<dbReference type="InterPro" id="IPR036409">
    <property type="entry name" value="Aldolase_II/adducin_N_sf"/>
</dbReference>
<dbReference type="EMBL" id="JAJTJA010000013">
    <property type="protein sequence ID" value="KAH8690796.1"/>
    <property type="molecule type" value="Genomic_DNA"/>
</dbReference>
<dbReference type="GeneID" id="70249001"/>
<protein>
    <submittedName>
        <fullName evidence="2">Class II aldolase/adducin N-terminal</fullName>
    </submittedName>
</protein>
<dbReference type="FunFam" id="3.40.225.10:FF:000009">
    <property type="entry name" value="Class II aldolase/adducin N-terminal"/>
    <property type="match status" value="1"/>
</dbReference>
<dbReference type="Proteomes" id="UP001201262">
    <property type="component" value="Unassembled WGS sequence"/>
</dbReference>